<organism evidence="3 4">
    <name type="scientific">Tribonema minus</name>
    <dbReference type="NCBI Taxonomy" id="303371"/>
    <lineage>
        <taxon>Eukaryota</taxon>
        <taxon>Sar</taxon>
        <taxon>Stramenopiles</taxon>
        <taxon>Ochrophyta</taxon>
        <taxon>PX clade</taxon>
        <taxon>Xanthophyceae</taxon>
        <taxon>Tribonematales</taxon>
        <taxon>Tribonemataceae</taxon>
        <taxon>Tribonema</taxon>
    </lineage>
</organism>
<feature type="region of interest" description="Disordered" evidence="1">
    <location>
        <begin position="727"/>
        <end position="751"/>
    </location>
</feature>
<evidence type="ECO:0000256" key="1">
    <source>
        <dbReference type="SAM" id="MobiDB-lite"/>
    </source>
</evidence>
<dbReference type="Proteomes" id="UP000664859">
    <property type="component" value="Unassembled WGS sequence"/>
</dbReference>
<dbReference type="EMBL" id="JAFCMP010000357">
    <property type="protein sequence ID" value="KAG5180875.1"/>
    <property type="molecule type" value="Genomic_DNA"/>
</dbReference>
<name>A0A835YWN2_9STRA</name>
<feature type="compositionally biased region" description="Low complexity" evidence="1">
    <location>
        <begin position="733"/>
        <end position="747"/>
    </location>
</feature>
<keyword evidence="2" id="KW-0732">Signal</keyword>
<dbReference type="AlphaFoldDB" id="A0A835YWN2"/>
<accession>A0A835YWN2</accession>
<keyword evidence="4" id="KW-1185">Reference proteome</keyword>
<proteinExistence type="predicted"/>
<sequence>MRLKASARALQLCCCICCSLAFTDVRLSVALDDSRVEDLVMVSTEDPVAAATAFCIRHALDTRLTQQIAPTLADLAADHQALVTVRETVLINDGGERHEVALRAGIDDADDVAAAFAEAHALTPESALALGDALHARAALIAERVAAGAVASVGVDAGGGAPRVARFVVGAQDPAHAAAAFAARHGLSSEDADRLAAKLTALAEAAAPAPPLLPTTKAAALPVVVDGVQRLIVVRRSSGGGDGDAAAAAAARKVRAFAARHGLSLAQEGAVLQALRQKLGEEGWADADDGVAAAAAAAGGLLPPLGAARPPLPIVAARLRAHARSAAEALRASDPAARWAYVDLYANGELAPLVVAPGEEGAAAERWCAEVGCATAADAAFVRGAVARRAAAVFGAPPSQEDARDEHKSAAAAEEDFAAAAAAAVAVAGGAEAVPAAAAAGPQGADDVMGAAAPADVPSALQVSSAAEAAGGNDAVAAAARAADAEGKAVAAAAAAAATAKDGTAVQAAEPGSVSVSDVASSINEGHHGLPAALSDHNSDGIQTIVAADSASEGATGEPGAEQEGDDQQHAADAAVLSRAPAHLSKQQQQAPLRASVDAHASSLSRFIAERDDVLGRLGDAAGAAAAAPRAAATVSASLVHGCDSGVDGGHAATSAHCAAAGAALGPVAAAANVSHAAGGASRQASDRKSDNVDQLRSSFAADAAEPPAEVQASAWEAAAVLRGGSGSGNGGAAAAPHASDDTAMAAERSDATVLSRSAAAADSPAAAPQPADAILAAAAVDAPLDGAARAPLKAAQLPRGGPWRVAAAGVASAAALGAAWRLWHPRRLQRAARPAKL</sequence>
<evidence type="ECO:0000313" key="3">
    <source>
        <dbReference type="EMBL" id="KAG5180875.1"/>
    </source>
</evidence>
<comment type="caution">
    <text evidence="3">The sequence shown here is derived from an EMBL/GenBank/DDBJ whole genome shotgun (WGS) entry which is preliminary data.</text>
</comment>
<evidence type="ECO:0000313" key="4">
    <source>
        <dbReference type="Proteomes" id="UP000664859"/>
    </source>
</evidence>
<feature type="chain" id="PRO_5032846678" evidence="2">
    <location>
        <begin position="22"/>
        <end position="838"/>
    </location>
</feature>
<evidence type="ECO:0000256" key="2">
    <source>
        <dbReference type="SAM" id="SignalP"/>
    </source>
</evidence>
<reference evidence="3" key="1">
    <citation type="submission" date="2021-02" db="EMBL/GenBank/DDBJ databases">
        <title>First Annotated Genome of the Yellow-green Alga Tribonema minus.</title>
        <authorList>
            <person name="Mahan K.M."/>
        </authorList>
    </citation>
    <scope>NUCLEOTIDE SEQUENCE</scope>
    <source>
        <strain evidence="3">UTEX B ZZ1240</strain>
    </source>
</reference>
<feature type="region of interest" description="Disordered" evidence="1">
    <location>
        <begin position="550"/>
        <end position="572"/>
    </location>
</feature>
<protein>
    <submittedName>
        <fullName evidence="3">Uncharacterized protein</fullName>
    </submittedName>
</protein>
<feature type="signal peptide" evidence="2">
    <location>
        <begin position="1"/>
        <end position="21"/>
    </location>
</feature>
<gene>
    <name evidence="3" type="ORF">JKP88DRAFT_323289</name>
</gene>